<keyword evidence="4 7" id="KW-0133">Cell shape</keyword>
<dbReference type="InterPro" id="IPR036365">
    <property type="entry name" value="PGBD-like_sf"/>
</dbReference>
<comment type="pathway">
    <text evidence="1 7">Cell wall biogenesis; peptidoglycan biosynthesis.</text>
</comment>
<dbReference type="eggNOG" id="COG3409">
    <property type="taxonomic scope" value="Bacteria"/>
</dbReference>
<proteinExistence type="inferred from homology"/>
<dbReference type="Pfam" id="PF03734">
    <property type="entry name" value="YkuD"/>
    <property type="match status" value="1"/>
</dbReference>
<dbReference type="Pfam" id="PF01471">
    <property type="entry name" value="PG_binding_1"/>
    <property type="match status" value="1"/>
</dbReference>
<evidence type="ECO:0000256" key="2">
    <source>
        <dbReference type="ARBA" id="ARBA00005992"/>
    </source>
</evidence>
<feature type="active site" description="Proton donor/acceptor" evidence="7">
    <location>
        <position position="276"/>
    </location>
</feature>
<dbReference type="CDD" id="cd16913">
    <property type="entry name" value="YkuD_like"/>
    <property type="match status" value="1"/>
</dbReference>
<dbReference type="Gene3D" id="2.40.440.10">
    <property type="entry name" value="L,D-transpeptidase catalytic domain-like"/>
    <property type="match status" value="1"/>
</dbReference>
<dbReference type="GO" id="GO:0071555">
    <property type="term" value="P:cell wall organization"/>
    <property type="evidence" value="ECO:0007669"/>
    <property type="project" value="UniProtKB-UniRule"/>
</dbReference>
<dbReference type="GO" id="GO:0018104">
    <property type="term" value="P:peptidoglycan-protein cross-linking"/>
    <property type="evidence" value="ECO:0007669"/>
    <property type="project" value="TreeGrafter"/>
</dbReference>
<dbReference type="PANTHER" id="PTHR30582">
    <property type="entry name" value="L,D-TRANSPEPTIDASE"/>
    <property type="match status" value="1"/>
</dbReference>
<dbReference type="Gene3D" id="1.10.101.10">
    <property type="entry name" value="PGBD-like superfamily/PGBD"/>
    <property type="match status" value="1"/>
</dbReference>
<dbReference type="PROSITE" id="PS52029">
    <property type="entry name" value="LD_TPASE"/>
    <property type="match status" value="1"/>
</dbReference>
<accession>Q026E3</accession>
<evidence type="ECO:0000256" key="6">
    <source>
        <dbReference type="ARBA" id="ARBA00023316"/>
    </source>
</evidence>
<dbReference type="eggNOG" id="COG1376">
    <property type="taxonomic scope" value="Bacteria"/>
</dbReference>
<dbReference type="GO" id="GO:0008360">
    <property type="term" value="P:regulation of cell shape"/>
    <property type="evidence" value="ECO:0007669"/>
    <property type="project" value="UniProtKB-UniRule"/>
</dbReference>
<dbReference type="PANTHER" id="PTHR30582:SF30">
    <property type="entry name" value="BLR4375 PROTEIN"/>
    <property type="match status" value="1"/>
</dbReference>
<dbReference type="InParanoid" id="Q026E3"/>
<name>Q026E3_SOLUE</name>
<evidence type="ECO:0000313" key="10">
    <source>
        <dbReference type="EMBL" id="ABJ83126.1"/>
    </source>
</evidence>
<dbReference type="FunCoup" id="Q026E3">
    <property type="interactions" value="137"/>
</dbReference>
<organism evidence="10">
    <name type="scientific">Solibacter usitatus (strain Ellin6076)</name>
    <dbReference type="NCBI Taxonomy" id="234267"/>
    <lineage>
        <taxon>Bacteria</taxon>
        <taxon>Pseudomonadati</taxon>
        <taxon>Acidobacteriota</taxon>
        <taxon>Terriglobia</taxon>
        <taxon>Bryobacterales</taxon>
        <taxon>Solibacteraceae</taxon>
        <taxon>Candidatus Solibacter</taxon>
    </lineage>
</organism>
<dbReference type="EMBL" id="CP000473">
    <property type="protein sequence ID" value="ABJ83126.1"/>
    <property type="molecule type" value="Genomic_DNA"/>
</dbReference>
<evidence type="ECO:0000256" key="8">
    <source>
        <dbReference type="SAM" id="SignalP"/>
    </source>
</evidence>
<dbReference type="KEGG" id="sus:Acid_2136"/>
<dbReference type="UniPathway" id="UPA00219"/>
<evidence type="ECO:0000259" key="9">
    <source>
        <dbReference type="PROSITE" id="PS52029"/>
    </source>
</evidence>
<reference evidence="10" key="1">
    <citation type="submission" date="2006-10" db="EMBL/GenBank/DDBJ databases">
        <title>Complete sequence of Solibacter usitatus Ellin6076.</title>
        <authorList>
            <consortium name="US DOE Joint Genome Institute"/>
            <person name="Copeland A."/>
            <person name="Lucas S."/>
            <person name="Lapidus A."/>
            <person name="Barry K."/>
            <person name="Detter J.C."/>
            <person name="Glavina del Rio T."/>
            <person name="Hammon N."/>
            <person name="Israni S."/>
            <person name="Dalin E."/>
            <person name="Tice H."/>
            <person name="Pitluck S."/>
            <person name="Thompson L.S."/>
            <person name="Brettin T."/>
            <person name="Bruce D."/>
            <person name="Han C."/>
            <person name="Tapia R."/>
            <person name="Gilna P."/>
            <person name="Schmutz J."/>
            <person name="Larimer F."/>
            <person name="Land M."/>
            <person name="Hauser L."/>
            <person name="Kyrpides N."/>
            <person name="Mikhailova N."/>
            <person name="Janssen P.H."/>
            <person name="Kuske C.R."/>
            <person name="Richardson P."/>
        </authorList>
    </citation>
    <scope>NUCLEOTIDE SEQUENCE</scope>
    <source>
        <strain evidence="10">Ellin6076</strain>
    </source>
</reference>
<evidence type="ECO:0000256" key="5">
    <source>
        <dbReference type="ARBA" id="ARBA00022984"/>
    </source>
</evidence>
<dbReference type="InterPro" id="IPR038063">
    <property type="entry name" value="Transpep_catalytic_dom"/>
</dbReference>
<feature type="signal peptide" evidence="8">
    <location>
        <begin position="1"/>
        <end position="20"/>
    </location>
</feature>
<keyword evidence="3" id="KW-0808">Transferase</keyword>
<dbReference type="InterPro" id="IPR002477">
    <property type="entry name" value="Peptidoglycan-bd-like"/>
</dbReference>
<dbReference type="InterPro" id="IPR036366">
    <property type="entry name" value="PGBDSf"/>
</dbReference>
<dbReference type="InterPro" id="IPR005490">
    <property type="entry name" value="LD_TPept_cat_dom"/>
</dbReference>
<evidence type="ECO:0000256" key="7">
    <source>
        <dbReference type="PROSITE-ProRule" id="PRU01373"/>
    </source>
</evidence>
<dbReference type="HOGENOM" id="CLU_042399_6_0_0"/>
<sequence length="317" mass="33547" precursor="true">MRVMVAILALAATVLCGTVAIDPTAVNNAAQGDLAQGAKGAGVVRAQILLARAHFSCGEIDGSFGTNLQKAVMAFQNDRKIPASGTVDAATWGALNSDAAPALIPYTISDQDVAGPFVPVPADMKQQAKMPALGYASPQELLGEKFHSSPQLLQALNPGADLAKPGQQLNVPNVVVMTPPQAARVVVSKSESSVRAYDEGGKLLAFYSATIGSEHDPLPIGEWKIKGVGRNPKFHYNAELFWDAKDRNDRETLPPGPNNPVGLVWIDLSKEHYGIHGTPEPGKIGHTESHGCIRLTNWDALELAAMVRPGTPASLKE</sequence>
<evidence type="ECO:0000256" key="4">
    <source>
        <dbReference type="ARBA" id="ARBA00022960"/>
    </source>
</evidence>
<keyword evidence="5 7" id="KW-0573">Peptidoglycan synthesis</keyword>
<dbReference type="AlphaFoldDB" id="Q026E3"/>
<evidence type="ECO:0000256" key="1">
    <source>
        <dbReference type="ARBA" id="ARBA00004752"/>
    </source>
</evidence>
<feature type="domain" description="L,D-TPase catalytic" evidence="9">
    <location>
        <begin position="183"/>
        <end position="316"/>
    </location>
</feature>
<dbReference type="OrthoDB" id="9787225at2"/>
<gene>
    <name evidence="10" type="ordered locus">Acid_2136</name>
</gene>
<protein>
    <submittedName>
        <fullName evidence="10">ErfK/YbiS/YcfS/YnhG family protein</fullName>
    </submittedName>
</protein>
<dbReference type="SUPFAM" id="SSF47090">
    <property type="entry name" value="PGBD-like"/>
    <property type="match status" value="1"/>
</dbReference>
<dbReference type="InterPro" id="IPR050979">
    <property type="entry name" value="LD-transpeptidase"/>
</dbReference>
<dbReference type="GO" id="GO:0005576">
    <property type="term" value="C:extracellular region"/>
    <property type="evidence" value="ECO:0007669"/>
    <property type="project" value="TreeGrafter"/>
</dbReference>
<dbReference type="GO" id="GO:0071972">
    <property type="term" value="F:peptidoglycan L,D-transpeptidase activity"/>
    <property type="evidence" value="ECO:0007669"/>
    <property type="project" value="TreeGrafter"/>
</dbReference>
<dbReference type="GO" id="GO:0016740">
    <property type="term" value="F:transferase activity"/>
    <property type="evidence" value="ECO:0007669"/>
    <property type="project" value="UniProtKB-KW"/>
</dbReference>
<evidence type="ECO:0000256" key="3">
    <source>
        <dbReference type="ARBA" id="ARBA00022679"/>
    </source>
</evidence>
<feature type="active site" description="Nucleophile" evidence="7">
    <location>
        <position position="292"/>
    </location>
</feature>
<dbReference type="STRING" id="234267.Acid_2136"/>
<keyword evidence="6 7" id="KW-0961">Cell wall biogenesis/degradation</keyword>
<dbReference type="SUPFAM" id="SSF141523">
    <property type="entry name" value="L,D-transpeptidase catalytic domain-like"/>
    <property type="match status" value="1"/>
</dbReference>
<keyword evidence="8" id="KW-0732">Signal</keyword>
<comment type="similarity">
    <text evidence="2">Belongs to the YkuD family.</text>
</comment>
<feature type="chain" id="PRO_5004163086" evidence="8">
    <location>
        <begin position="21"/>
        <end position="317"/>
    </location>
</feature>